<accession>A0A0F3N8V1</accession>
<dbReference type="Proteomes" id="UP000033441">
    <property type="component" value="Unassembled WGS sequence"/>
</dbReference>
<evidence type="ECO:0000313" key="2">
    <source>
        <dbReference type="Proteomes" id="UP000033441"/>
    </source>
</evidence>
<name>A0A0F3N8V1_ANAPH</name>
<gene>
    <name evidence="1" type="ORF">APHMUC_0622</name>
</gene>
<sequence length="47" mass="5465">MYLVNHLHGFAVPRFVHRTPRCLSDVALCIATVEHGMRYPAQHIHRN</sequence>
<proteinExistence type="predicted"/>
<protein>
    <submittedName>
        <fullName evidence="1">Uncharacterized protein</fullName>
    </submittedName>
</protein>
<evidence type="ECO:0000313" key="1">
    <source>
        <dbReference type="EMBL" id="KJV64490.1"/>
    </source>
</evidence>
<dbReference type="AlphaFoldDB" id="A0A0F3N8V1"/>
<dbReference type="EMBL" id="LANV01000001">
    <property type="protein sequence ID" value="KJV64490.1"/>
    <property type="molecule type" value="Genomic_DNA"/>
</dbReference>
<comment type="caution">
    <text evidence="1">The sequence shown here is derived from an EMBL/GenBank/DDBJ whole genome shotgun (WGS) entry which is preliminary data.</text>
</comment>
<organism evidence="1 2">
    <name type="scientific">Anaplasma phagocytophilum str. ApMUC09</name>
    <dbReference type="NCBI Taxonomy" id="1359152"/>
    <lineage>
        <taxon>Bacteria</taxon>
        <taxon>Pseudomonadati</taxon>
        <taxon>Pseudomonadota</taxon>
        <taxon>Alphaproteobacteria</taxon>
        <taxon>Rickettsiales</taxon>
        <taxon>Anaplasmataceae</taxon>
        <taxon>Anaplasma</taxon>
        <taxon>phagocytophilum group</taxon>
    </lineage>
</organism>
<reference evidence="1 2" key="1">
    <citation type="submission" date="2015-02" db="EMBL/GenBank/DDBJ databases">
        <title>Genome Sequencing of Rickettsiales.</title>
        <authorList>
            <person name="Daugherty S.C."/>
            <person name="Su Q."/>
            <person name="Abolude K."/>
            <person name="Beier-Sexton M."/>
            <person name="Carlyon J.A."/>
            <person name="Carter R."/>
            <person name="Day N.P."/>
            <person name="Dumler S.J."/>
            <person name="Dyachenko V."/>
            <person name="Godinez A."/>
            <person name="Kurtti T.J."/>
            <person name="Lichay M."/>
            <person name="Mullins K.E."/>
            <person name="Ott S."/>
            <person name="Pappas-Brown V."/>
            <person name="Paris D.H."/>
            <person name="Patel P."/>
            <person name="Richards A.L."/>
            <person name="Sadzewicz L."/>
            <person name="Sears K."/>
            <person name="Seidman D."/>
            <person name="Sengamalay N."/>
            <person name="Stenos J."/>
            <person name="Tallon L.J."/>
            <person name="Vincent G."/>
            <person name="Fraser C.M."/>
            <person name="Munderloh U."/>
            <person name="Dunning-Hotopp J.C."/>
        </authorList>
    </citation>
    <scope>NUCLEOTIDE SEQUENCE [LARGE SCALE GENOMIC DNA]</scope>
    <source>
        <strain evidence="1 2">ApMUC09</strain>
    </source>
</reference>